<dbReference type="InterPro" id="IPR001233">
    <property type="entry name" value="RtcB"/>
</dbReference>
<dbReference type="AlphaFoldDB" id="A0A6M4GXQ6"/>
<protein>
    <recommendedName>
        <fullName evidence="1">3'-phosphate/5'-hydroxy nucleic acid ligase</fullName>
        <ecNumber evidence="1">6.5.1.8</ecNumber>
    </recommendedName>
</protein>
<feature type="binding site" evidence="11">
    <location>
        <position position="187"/>
    </location>
    <ligand>
        <name>Mn(2+)</name>
        <dbReference type="ChEBI" id="CHEBI:29035"/>
        <label>2</label>
    </ligand>
</feature>
<keyword evidence="6 10" id="KW-0342">GTP-binding</keyword>
<evidence type="ECO:0000256" key="7">
    <source>
        <dbReference type="ARBA" id="ARBA00023211"/>
    </source>
</evidence>
<dbReference type="KEGG" id="uru:DSM104443_03144"/>
<keyword evidence="2 12" id="KW-0436">Ligase</keyword>
<dbReference type="GO" id="GO:0006281">
    <property type="term" value="P:DNA repair"/>
    <property type="evidence" value="ECO:0007669"/>
    <property type="project" value="TreeGrafter"/>
</dbReference>
<evidence type="ECO:0000256" key="11">
    <source>
        <dbReference type="PIRSR" id="PIRSR601233-3"/>
    </source>
</evidence>
<feature type="binding site" evidence="10">
    <location>
        <begin position="169"/>
        <end position="173"/>
    </location>
    <ligand>
        <name>GMP</name>
        <dbReference type="ChEBI" id="CHEBI:58115"/>
    </ligand>
</feature>
<accession>A0A6M4GXQ6</accession>
<keyword evidence="3 11" id="KW-0479">Metal-binding</keyword>
<evidence type="ECO:0000256" key="4">
    <source>
        <dbReference type="ARBA" id="ARBA00022741"/>
    </source>
</evidence>
<dbReference type="GO" id="GO:0005525">
    <property type="term" value="F:GTP binding"/>
    <property type="evidence" value="ECO:0007669"/>
    <property type="project" value="UniProtKB-KW"/>
</dbReference>
<evidence type="ECO:0000256" key="3">
    <source>
        <dbReference type="ARBA" id="ARBA00022723"/>
    </source>
</evidence>
<evidence type="ECO:0000313" key="12">
    <source>
        <dbReference type="EMBL" id="QJR12061.1"/>
    </source>
</evidence>
<proteinExistence type="predicted"/>
<dbReference type="GO" id="GO:0042245">
    <property type="term" value="P:RNA repair"/>
    <property type="evidence" value="ECO:0007669"/>
    <property type="project" value="UniProtKB-KW"/>
</dbReference>
<dbReference type="PANTHER" id="PTHR43749">
    <property type="entry name" value="RNA-SPLICING LIGASE RTCB"/>
    <property type="match status" value="1"/>
</dbReference>
<feature type="binding site" evidence="11">
    <location>
        <position position="170"/>
    </location>
    <ligand>
        <name>Mn(2+)</name>
        <dbReference type="ChEBI" id="CHEBI:29035"/>
        <label>1</label>
    </ligand>
</feature>
<dbReference type="GO" id="GO:0003909">
    <property type="term" value="F:DNA ligase activity"/>
    <property type="evidence" value="ECO:0007669"/>
    <property type="project" value="TreeGrafter"/>
</dbReference>
<dbReference type="InterPro" id="IPR052915">
    <property type="entry name" value="RtcB-like"/>
</dbReference>
<name>A0A6M4GXQ6_9PROT</name>
<feature type="binding site" evidence="10">
    <location>
        <position position="318"/>
    </location>
    <ligand>
        <name>GMP</name>
        <dbReference type="ChEBI" id="CHEBI:58115"/>
    </ligand>
</feature>
<feature type="binding site" evidence="10">
    <location>
        <begin position="311"/>
        <end position="314"/>
    </location>
    <ligand>
        <name>GMP</name>
        <dbReference type="ChEBI" id="CHEBI:58115"/>
    </ligand>
</feature>
<evidence type="ECO:0000256" key="9">
    <source>
        <dbReference type="PIRSR" id="PIRSR601233-1"/>
    </source>
</evidence>
<dbReference type="Proteomes" id="UP000501534">
    <property type="component" value="Chromosome"/>
</dbReference>
<evidence type="ECO:0000256" key="2">
    <source>
        <dbReference type="ARBA" id="ARBA00022598"/>
    </source>
</evidence>
<dbReference type="GO" id="GO:0170057">
    <property type="term" value="F:RNA ligase (GTP) activity"/>
    <property type="evidence" value="ECO:0007669"/>
    <property type="project" value="UniProtKB-EC"/>
</dbReference>
<sequence length="406" mass="44758">MKTKTNYREILPDARLWTGDLEIEGEAIEQIRNVSMLPILAGPVAVMPDVHLGRGATVGTVIPTRAAIVPAAVGVDIGCGMLAVKTNLVAGDLPHNLHGVRSQVERDVPVGFGFHKHPVEPKHGLVAPKLDKRVRDLETRYPKLRILEWMGRFDEGRMWRQLGSLGGGNHFIEICLDTNGAVWIMLHSGSRNVGNTIGTVAIERAKRIAKEVDRGLPDRELAWLDEGTAEFEAYVEGLGWAQEYASLNRDLMLYLVHRALEKALDRKVEFVGEVTNCHHNYARVEEHFGENVWITRKGAVSARSGELGIIPGSMGAKSFIVRGKGNADSYCSCSHGAGRRMSRTAARKRFTRDDLEAQTKGVECRKDQGVIDEIPSAYKDIDKVMAAQSDLVEIVATLKQILCVKG</sequence>
<evidence type="ECO:0000256" key="8">
    <source>
        <dbReference type="ARBA" id="ARBA00047746"/>
    </source>
</evidence>
<evidence type="ECO:0000256" key="10">
    <source>
        <dbReference type="PIRSR" id="PIRSR601233-2"/>
    </source>
</evidence>
<feature type="active site" description="GMP-histidine intermediate" evidence="9">
    <location>
        <position position="335"/>
    </location>
</feature>
<comment type="catalytic activity">
    <reaction evidence="8">
        <text>a 3'-end 3'-phospho-ribonucleotide-RNA + a 5'-end dephospho-ribonucleoside-RNA + GTP = a ribonucleotidyl-ribonucleotide-RNA + GMP + diphosphate</text>
        <dbReference type="Rhea" id="RHEA:68076"/>
        <dbReference type="Rhea" id="RHEA-COMP:10463"/>
        <dbReference type="Rhea" id="RHEA-COMP:13936"/>
        <dbReference type="Rhea" id="RHEA-COMP:17355"/>
        <dbReference type="ChEBI" id="CHEBI:33019"/>
        <dbReference type="ChEBI" id="CHEBI:37565"/>
        <dbReference type="ChEBI" id="CHEBI:58115"/>
        <dbReference type="ChEBI" id="CHEBI:83062"/>
        <dbReference type="ChEBI" id="CHEBI:138284"/>
        <dbReference type="ChEBI" id="CHEBI:173118"/>
        <dbReference type="EC" id="6.5.1.8"/>
    </reaction>
</comment>
<keyword evidence="7 11" id="KW-0464">Manganese</keyword>
<dbReference type="SUPFAM" id="SSF103365">
    <property type="entry name" value="Hypothetical protein PH1602"/>
    <property type="match status" value="1"/>
</dbReference>
<feature type="binding site" evidence="10">
    <location>
        <begin position="279"/>
        <end position="280"/>
    </location>
    <ligand>
        <name>GMP</name>
        <dbReference type="ChEBI" id="CHEBI:58115"/>
    </ligand>
</feature>
<dbReference type="PANTHER" id="PTHR43749:SF2">
    <property type="entry name" value="RNA-SPLICING LIGASE RTCB"/>
    <property type="match status" value="1"/>
</dbReference>
<organism evidence="12 13">
    <name type="scientific">Usitatibacter rugosus</name>
    <dbReference type="NCBI Taxonomy" id="2732067"/>
    <lineage>
        <taxon>Bacteria</taxon>
        <taxon>Pseudomonadati</taxon>
        <taxon>Pseudomonadota</taxon>
        <taxon>Betaproteobacteria</taxon>
        <taxon>Nitrosomonadales</taxon>
        <taxon>Usitatibacteraceae</taxon>
        <taxon>Usitatibacter</taxon>
    </lineage>
</organism>
<keyword evidence="5" id="KW-0692">RNA repair</keyword>
<dbReference type="EC" id="6.5.1.8" evidence="1"/>
<feature type="binding site" evidence="10">
    <location>
        <begin position="335"/>
        <end position="338"/>
    </location>
    <ligand>
        <name>GMP</name>
        <dbReference type="ChEBI" id="CHEBI:58115"/>
    </ligand>
</feature>
<dbReference type="GO" id="GO:0006396">
    <property type="term" value="P:RNA processing"/>
    <property type="evidence" value="ECO:0007669"/>
    <property type="project" value="InterPro"/>
</dbReference>
<evidence type="ECO:0000313" key="13">
    <source>
        <dbReference type="Proteomes" id="UP000501534"/>
    </source>
</evidence>
<gene>
    <name evidence="12" type="primary">rtcB</name>
    <name evidence="12" type="ORF">DSM104443_03144</name>
</gene>
<dbReference type="RefSeq" id="WP_171093930.1">
    <property type="nucleotide sequence ID" value="NZ_CP053069.1"/>
</dbReference>
<dbReference type="Gene3D" id="3.90.1860.10">
    <property type="entry name" value="tRNA-splicing ligase RtcB"/>
    <property type="match status" value="1"/>
</dbReference>
<comment type="cofactor">
    <cofactor evidence="11">
        <name>Mn(2+)</name>
        <dbReference type="ChEBI" id="CHEBI:29035"/>
    </cofactor>
    <text evidence="11">Binds 2 manganese ions per subunit.</text>
</comment>
<keyword evidence="4 10" id="KW-0547">Nucleotide-binding</keyword>
<dbReference type="InterPro" id="IPR036025">
    <property type="entry name" value="RtcB-like_sf"/>
</dbReference>
<evidence type="ECO:0000256" key="1">
    <source>
        <dbReference type="ARBA" id="ARBA00012726"/>
    </source>
</evidence>
<dbReference type="EMBL" id="CP053069">
    <property type="protein sequence ID" value="QJR12061.1"/>
    <property type="molecule type" value="Genomic_DNA"/>
</dbReference>
<reference evidence="12 13" key="1">
    <citation type="submission" date="2020-04" db="EMBL/GenBank/DDBJ databases">
        <title>Usitatibacter rugosus gen. nov., sp. nov. and Usitatibacter palustris sp. nov., novel members of Usitatibacteraceae fam. nov. within the order Nitrosomonadales isolated from soil.</title>
        <authorList>
            <person name="Huber K.J."/>
            <person name="Neumann-Schaal M."/>
            <person name="Geppert A."/>
            <person name="Luckner M."/>
            <person name="Wanner G."/>
            <person name="Overmann J."/>
        </authorList>
    </citation>
    <scope>NUCLEOTIDE SEQUENCE [LARGE SCALE GENOMIC DNA]</scope>
    <source>
        <strain evidence="12 13">0125_3</strain>
    </source>
</reference>
<keyword evidence="13" id="KW-1185">Reference proteome</keyword>
<evidence type="ECO:0000256" key="6">
    <source>
        <dbReference type="ARBA" id="ARBA00023134"/>
    </source>
</evidence>
<feature type="binding site" evidence="11">
    <location>
        <position position="279"/>
    </location>
    <ligand>
        <name>Mn(2+)</name>
        <dbReference type="ChEBI" id="CHEBI:29035"/>
        <label>2</label>
    </ligand>
</feature>
<evidence type="ECO:0000256" key="5">
    <source>
        <dbReference type="ARBA" id="ARBA00022800"/>
    </source>
</evidence>
<feature type="binding site" evidence="11">
    <location>
        <position position="76"/>
    </location>
    <ligand>
        <name>Mn(2+)</name>
        <dbReference type="ChEBI" id="CHEBI:29035"/>
        <label>1</label>
    </ligand>
</feature>
<feature type="binding site" evidence="10">
    <location>
        <position position="405"/>
    </location>
    <ligand>
        <name>GMP</name>
        <dbReference type="ChEBI" id="CHEBI:58115"/>
    </ligand>
</feature>
<dbReference type="GO" id="GO:0030145">
    <property type="term" value="F:manganese ion binding"/>
    <property type="evidence" value="ECO:0007669"/>
    <property type="project" value="TreeGrafter"/>
</dbReference>
<dbReference type="Pfam" id="PF01139">
    <property type="entry name" value="RtcB"/>
    <property type="match status" value="1"/>
</dbReference>